<organism evidence="2">
    <name type="scientific">Micrurus corallinus</name>
    <name type="common">Brazilian coral snake</name>
    <dbReference type="NCBI Taxonomy" id="54390"/>
    <lineage>
        <taxon>Eukaryota</taxon>
        <taxon>Metazoa</taxon>
        <taxon>Chordata</taxon>
        <taxon>Craniata</taxon>
        <taxon>Vertebrata</taxon>
        <taxon>Euteleostomi</taxon>
        <taxon>Lepidosauria</taxon>
        <taxon>Squamata</taxon>
        <taxon>Bifurcata</taxon>
        <taxon>Unidentata</taxon>
        <taxon>Episquamata</taxon>
        <taxon>Toxicofera</taxon>
        <taxon>Serpentes</taxon>
        <taxon>Colubroidea</taxon>
        <taxon>Elapidae</taxon>
        <taxon>Elapinae</taxon>
        <taxon>Micrurus</taxon>
    </lineage>
</organism>
<dbReference type="Gene3D" id="1.20.5.2280">
    <property type="match status" value="1"/>
</dbReference>
<name>A0A2D4G0J5_MICCO</name>
<feature type="coiled-coil region" evidence="1">
    <location>
        <begin position="29"/>
        <end position="95"/>
    </location>
</feature>
<protein>
    <submittedName>
        <fullName evidence="2">Uncharacterized protein</fullName>
    </submittedName>
</protein>
<dbReference type="Gene3D" id="3.30.70.1820">
    <property type="entry name" value="L1 transposable element, RRM domain"/>
    <property type="match status" value="1"/>
</dbReference>
<reference evidence="2" key="1">
    <citation type="submission" date="2017-07" db="EMBL/GenBank/DDBJ databases">
        <authorList>
            <person name="Mikheyev A."/>
            <person name="Grau M."/>
        </authorList>
    </citation>
    <scope>NUCLEOTIDE SEQUENCE</scope>
    <source>
        <tissue evidence="2">Venom_gland</tissue>
    </source>
</reference>
<reference evidence="2" key="2">
    <citation type="submission" date="2017-11" db="EMBL/GenBank/DDBJ databases">
        <title>Coralsnake Venomics: Analyses of Venom Gland Transcriptomes and Proteomes of Six Brazilian Taxa.</title>
        <authorList>
            <person name="Aird S.D."/>
            <person name="Jorge da Silva N."/>
            <person name="Qiu L."/>
            <person name="Villar-Briones A."/>
            <person name="Aparecida-Saddi V."/>
            <person name="Campos-Telles M.P."/>
            <person name="Grau M."/>
            <person name="Mikheyev A.S."/>
        </authorList>
    </citation>
    <scope>NUCLEOTIDE SEQUENCE</scope>
    <source>
        <tissue evidence="2">Venom_gland</tissue>
    </source>
</reference>
<evidence type="ECO:0000256" key="1">
    <source>
        <dbReference type="SAM" id="Coils"/>
    </source>
</evidence>
<sequence length="229" mass="27146">MFITEKSNTTIKYANHAFHIISNPGNHGEENISKNHGEMKAEMEEVKREVKSDIQKLDERMGSIQDAIQKNDQRIKAIEKRTEQKEKKIDLVDQRMIGLNKDLEDSLIHLEMDQASFYLRFQNVIETKEEDLVTIMAELIVEVLRQDKQEIINELDEVYRVYTSYARCYKLPKEVHIRFACKKVRDTIYKITRDELMTYKGKEIITLKQIQGESENRRDYRFLATLLNK</sequence>
<accession>A0A2D4G0J5</accession>
<dbReference type="EMBL" id="IACJ01108059">
    <property type="protein sequence ID" value="LAA53287.1"/>
    <property type="molecule type" value="Transcribed_RNA"/>
</dbReference>
<dbReference type="AlphaFoldDB" id="A0A2D4G0J5"/>
<proteinExistence type="predicted"/>
<keyword evidence="1" id="KW-0175">Coiled coil</keyword>
<evidence type="ECO:0000313" key="2">
    <source>
        <dbReference type="EMBL" id="LAA53287.1"/>
    </source>
</evidence>